<evidence type="ECO:0000256" key="9">
    <source>
        <dbReference type="ARBA" id="ARBA00022771"/>
    </source>
</evidence>
<evidence type="ECO:0000256" key="12">
    <source>
        <dbReference type="ARBA" id="ARBA00022989"/>
    </source>
</evidence>
<dbReference type="EMBL" id="KB007908">
    <property type="protein sequence ID" value="ELR20857.1"/>
    <property type="molecule type" value="Genomic_DNA"/>
</dbReference>
<evidence type="ECO:0000313" key="18">
    <source>
        <dbReference type="EMBL" id="ELR20857.1"/>
    </source>
</evidence>
<evidence type="ECO:0000256" key="8">
    <source>
        <dbReference type="ARBA" id="ARBA00022737"/>
    </source>
</evidence>
<feature type="region of interest" description="Disordered" evidence="15">
    <location>
        <begin position="237"/>
        <end position="268"/>
    </location>
</feature>
<dbReference type="PROSITE" id="PS51873">
    <property type="entry name" value="TRIAD"/>
    <property type="match status" value="1"/>
</dbReference>
<feature type="region of interest" description="Disordered" evidence="15">
    <location>
        <begin position="1"/>
        <end position="112"/>
    </location>
</feature>
<dbReference type="PANTHER" id="PTHR11685">
    <property type="entry name" value="RBR FAMILY RING FINGER AND IBR DOMAIN-CONTAINING"/>
    <property type="match status" value="1"/>
</dbReference>
<dbReference type="SUPFAM" id="SSF57850">
    <property type="entry name" value="RING/U-box"/>
    <property type="match status" value="3"/>
</dbReference>
<evidence type="ECO:0000256" key="3">
    <source>
        <dbReference type="ARBA" id="ARBA00004906"/>
    </source>
</evidence>
<dbReference type="STRING" id="1257118.L8H6I3"/>
<evidence type="ECO:0000256" key="15">
    <source>
        <dbReference type="SAM" id="MobiDB-lite"/>
    </source>
</evidence>
<name>L8H6I3_ACACF</name>
<dbReference type="CDD" id="cd20335">
    <property type="entry name" value="BRcat_RBR"/>
    <property type="match status" value="1"/>
</dbReference>
<feature type="transmembrane region" description="Helical" evidence="16">
    <location>
        <begin position="493"/>
        <end position="526"/>
    </location>
</feature>
<dbReference type="GO" id="GO:0031090">
    <property type="term" value="C:organelle membrane"/>
    <property type="evidence" value="ECO:0007669"/>
    <property type="project" value="UniProtKB-ARBA"/>
</dbReference>
<evidence type="ECO:0000256" key="5">
    <source>
        <dbReference type="ARBA" id="ARBA00022679"/>
    </source>
</evidence>
<evidence type="ECO:0000259" key="17">
    <source>
        <dbReference type="PROSITE" id="PS51873"/>
    </source>
</evidence>
<evidence type="ECO:0000256" key="6">
    <source>
        <dbReference type="ARBA" id="ARBA00022692"/>
    </source>
</evidence>
<evidence type="ECO:0000256" key="1">
    <source>
        <dbReference type="ARBA" id="ARBA00001798"/>
    </source>
</evidence>
<evidence type="ECO:0000256" key="10">
    <source>
        <dbReference type="ARBA" id="ARBA00022786"/>
    </source>
</evidence>
<proteinExistence type="predicted"/>
<keyword evidence="8" id="KW-0677">Repeat</keyword>
<evidence type="ECO:0000256" key="14">
    <source>
        <dbReference type="SAM" id="Coils"/>
    </source>
</evidence>
<comment type="pathway">
    <text evidence="3">Protein modification; protein ubiquitination.</text>
</comment>
<dbReference type="InterPro" id="IPR013083">
    <property type="entry name" value="Znf_RING/FYVE/PHD"/>
</dbReference>
<dbReference type="Gene3D" id="3.30.40.10">
    <property type="entry name" value="Zinc/RING finger domain, C3HC4 (zinc finger)"/>
    <property type="match status" value="1"/>
</dbReference>
<evidence type="ECO:0000256" key="11">
    <source>
        <dbReference type="ARBA" id="ARBA00022833"/>
    </source>
</evidence>
<protein>
    <recommendedName>
        <fullName evidence="4">RBR-type E3 ubiquitin transferase</fullName>
        <ecNumber evidence="4">2.3.2.31</ecNumber>
    </recommendedName>
</protein>
<keyword evidence="6 16" id="KW-0812">Transmembrane</keyword>
<dbReference type="FunFam" id="3.30.40.10:FF:000051">
    <property type="entry name" value="RBR-type E3 ubiquitin transferase"/>
    <property type="match status" value="1"/>
</dbReference>
<evidence type="ECO:0000256" key="2">
    <source>
        <dbReference type="ARBA" id="ARBA00004167"/>
    </source>
</evidence>
<comment type="subcellular location">
    <subcellularLocation>
        <location evidence="2">Membrane</location>
        <topology evidence="2">Single-pass membrane protein</topology>
    </subcellularLocation>
</comment>
<keyword evidence="14" id="KW-0175">Coiled coil</keyword>
<dbReference type="SMART" id="SM00647">
    <property type="entry name" value="IBR"/>
    <property type="match status" value="2"/>
</dbReference>
<keyword evidence="9" id="KW-0863">Zinc-finger</keyword>
<feature type="compositionally biased region" description="Basic and acidic residues" evidence="15">
    <location>
        <begin position="1"/>
        <end position="10"/>
    </location>
</feature>
<dbReference type="Gene3D" id="1.20.120.1750">
    <property type="match status" value="1"/>
</dbReference>
<dbReference type="Pfam" id="PF22191">
    <property type="entry name" value="IBR_1"/>
    <property type="match status" value="1"/>
</dbReference>
<keyword evidence="5" id="KW-0808">Transferase</keyword>
<dbReference type="EC" id="2.3.2.31" evidence="4"/>
<dbReference type="GO" id="GO:0016567">
    <property type="term" value="P:protein ubiquitination"/>
    <property type="evidence" value="ECO:0007669"/>
    <property type="project" value="InterPro"/>
</dbReference>
<dbReference type="KEGG" id="acan:ACA1_277880"/>
<comment type="catalytic activity">
    <reaction evidence="1">
        <text>[E2 ubiquitin-conjugating enzyme]-S-ubiquitinyl-L-cysteine + [acceptor protein]-L-lysine = [E2 ubiquitin-conjugating enzyme]-L-cysteine + [acceptor protein]-N(6)-ubiquitinyl-L-lysine.</text>
        <dbReference type="EC" id="2.3.2.31"/>
    </reaction>
</comment>
<evidence type="ECO:0000256" key="4">
    <source>
        <dbReference type="ARBA" id="ARBA00012251"/>
    </source>
</evidence>
<organism evidence="18 19">
    <name type="scientific">Acanthamoeba castellanii (strain ATCC 30010 / Neff)</name>
    <dbReference type="NCBI Taxonomy" id="1257118"/>
    <lineage>
        <taxon>Eukaryota</taxon>
        <taxon>Amoebozoa</taxon>
        <taxon>Discosea</taxon>
        <taxon>Longamoebia</taxon>
        <taxon>Centramoebida</taxon>
        <taxon>Acanthamoebidae</taxon>
        <taxon>Acanthamoeba</taxon>
    </lineage>
</organism>
<dbReference type="RefSeq" id="XP_004344600.1">
    <property type="nucleotide sequence ID" value="XM_004344550.1"/>
</dbReference>
<dbReference type="Pfam" id="PF01485">
    <property type="entry name" value="IBR"/>
    <property type="match status" value="1"/>
</dbReference>
<evidence type="ECO:0000313" key="19">
    <source>
        <dbReference type="Proteomes" id="UP000011083"/>
    </source>
</evidence>
<evidence type="ECO:0000256" key="7">
    <source>
        <dbReference type="ARBA" id="ARBA00022723"/>
    </source>
</evidence>
<reference evidence="18 19" key="1">
    <citation type="journal article" date="2013" name="Genome Biol.">
        <title>Genome of Acanthamoeba castellanii highlights extensive lateral gene transfer and early evolution of tyrosine kinase signaling.</title>
        <authorList>
            <person name="Clarke M."/>
            <person name="Lohan A.J."/>
            <person name="Liu B."/>
            <person name="Lagkouvardos I."/>
            <person name="Roy S."/>
            <person name="Zafar N."/>
            <person name="Bertelli C."/>
            <person name="Schilde C."/>
            <person name="Kianianmomeni A."/>
            <person name="Burglin T.R."/>
            <person name="Frech C."/>
            <person name="Turcotte B."/>
            <person name="Kopec K.O."/>
            <person name="Synnott J.M."/>
            <person name="Choo C."/>
            <person name="Paponov I."/>
            <person name="Finkler A."/>
            <person name="Soon Heng Tan C."/>
            <person name="Hutchins A.P."/>
            <person name="Weinmeier T."/>
            <person name="Rattei T."/>
            <person name="Chu J.S."/>
            <person name="Gimenez G."/>
            <person name="Irimia M."/>
            <person name="Rigden D.J."/>
            <person name="Fitzpatrick D.A."/>
            <person name="Lorenzo-Morales J."/>
            <person name="Bateman A."/>
            <person name="Chiu C.H."/>
            <person name="Tang P."/>
            <person name="Hegemann P."/>
            <person name="Fromm H."/>
            <person name="Raoult D."/>
            <person name="Greub G."/>
            <person name="Miranda-Saavedra D."/>
            <person name="Chen N."/>
            <person name="Nash P."/>
            <person name="Ginger M.L."/>
            <person name="Horn M."/>
            <person name="Schaap P."/>
            <person name="Caler L."/>
            <person name="Loftus B."/>
        </authorList>
    </citation>
    <scope>NUCLEOTIDE SEQUENCE [LARGE SCALE GENOMIC DNA]</scope>
    <source>
        <strain evidence="18 19">Neff</strain>
    </source>
</reference>
<keyword evidence="12 16" id="KW-1133">Transmembrane helix</keyword>
<gene>
    <name evidence="18" type="ORF">ACA1_277880</name>
</gene>
<keyword evidence="19" id="KW-1185">Reference proteome</keyword>
<dbReference type="InterPro" id="IPR047548">
    <property type="entry name" value="Rcat_RBR_RNF14"/>
</dbReference>
<evidence type="ECO:0000256" key="13">
    <source>
        <dbReference type="ARBA" id="ARBA00023136"/>
    </source>
</evidence>
<feature type="compositionally biased region" description="Basic and acidic residues" evidence="15">
    <location>
        <begin position="237"/>
        <end position="247"/>
    </location>
</feature>
<dbReference type="OrthoDB" id="28773at2759"/>
<keyword evidence="7" id="KW-0479">Metal-binding</keyword>
<accession>L8H6I3</accession>
<keyword evidence="10" id="KW-0833">Ubl conjugation pathway</keyword>
<dbReference type="VEuPathDB" id="AmoebaDB:ACA1_277880"/>
<feature type="compositionally biased region" description="Basic and acidic residues" evidence="15">
    <location>
        <begin position="52"/>
        <end position="65"/>
    </location>
</feature>
<feature type="compositionally biased region" description="Acidic residues" evidence="15">
    <location>
        <begin position="248"/>
        <end position="264"/>
    </location>
</feature>
<dbReference type="GO" id="GO:0008270">
    <property type="term" value="F:zinc ion binding"/>
    <property type="evidence" value="ECO:0007669"/>
    <property type="project" value="UniProtKB-KW"/>
</dbReference>
<dbReference type="InterPro" id="IPR044066">
    <property type="entry name" value="TRIAD_supradom"/>
</dbReference>
<sequence>MFNRRDRASRDLSSSSSSLYEAFGSKEEDEDLSLVRSYLQHGQRASISSEGAWEREHKENNDERQRRRSVALEPGFAPASIFSSSNIRHGSSPPNSTRLEGMRDDVGGSSGPAQPLRVSQLIGHDQAGGPDLRASAINEQVQSFQQILEQGQQSRLTPAQTNVISIHLGNFGQMISKLELLIDQHIDEPERLGTLLMLHESITDAIKAYEATIVAQYSDPAQDEFAGFSFDYHAWEEDQQRQQHEDTKEESEEEDDLDEEDDEDHEGKEEKECLICMDDFWWPGKRGYQLKCGCLYCKACLRGNYDVLINDGKVLKLTCPNPTCAAAVEEDDLKNILTNKQFVRYQQFYLLASLRNDPTVRWCPKIGCETAAHGSEEDCHMKCSSCSTEFCWKCNLEWHEGITCERARRQAQKGKKKMTRAERKAERYIKKKARPCPKCKTPIQKNDGCNHMTCQGCRYQFCWICMGEFQSYDHFSTGKCKGLQNWSSHWTKYGAYAGIGVGVAAGVVVVTPIVIGLGIPALAIGLPIYGAYKLAS</sequence>
<feature type="compositionally biased region" description="Polar residues" evidence="15">
    <location>
        <begin position="81"/>
        <end position="98"/>
    </location>
</feature>
<feature type="coiled-coil region" evidence="14">
    <location>
        <begin position="404"/>
        <end position="431"/>
    </location>
</feature>
<keyword evidence="11" id="KW-0862">Zinc</keyword>
<dbReference type="GO" id="GO:0005737">
    <property type="term" value="C:cytoplasm"/>
    <property type="evidence" value="ECO:0007669"/>
    <property type="project" value="UniProtKB-ARBA"/>
</dbReference>
<feature type="domain" description="RING-type" evidence="17">
    <location>
        <begin position="269"/>
        <end position="493"/>
    </location>
</feature>
<dbReference type="InterPro" id="IPR031127">
    <property type="entry name" value="E3_UB_ligase_RBR"/>
</dbReference>
<dbReference type="InterPro" id="IPR002867">
    <property type="entry name" value="IBR_dom"/>
</dbReference>
<dbReference type="GO" id="GO:0061630">
    <property type="term" value="F:ubiquitin protein ligase activity"/>
    <property type="evidence" value="ECO:0007669"/>
    <property type="project" value="UniProtKB-EC"/>
</dbReference>
<evidence type="ECO:0000256" key="16">
    <source>
        <dbReference type="SAM" id="Phobius"/>
    </source>
</evidence>
<dbReference type="AlphaFoldDB" id="L8H6I3"/>
<dbReference type="GeneID" id="14921729"/>
<dbReference type="CDD" id="cd20354">
    <property type="entry name" value="Rcat_RBR_RNF14"/>
    <property type="match status" value="1"/>
</dbReference>
<dbReference type="Proteomes" id="UP000011083">
    <property type="component" value="Unassembled WGS sequence"/>
</dbReference>
<keyword evidence="13 16" id="KW-0472">Membrane</keyword>